<proteinExistence type="predicted"/>
<keyword evidence="1" id="KW-0175">Coiled coil</keyword>
<gene>
    <name evidence="3" type="ORF">SM757_10580</name>
</gene>
<dbReference type="Proteomes" id="UP001293718">
    <property type="component" value="Unassembled WGS sequence"/>
</dbReference>
<evidence type="ECO:0000313" key="4">
    <source>
        <dbReference type="Proteomes" id="UP001293718"/>
    </source>
</evidence>
<organism evidence="3 4">
    <name type="scientific">Azohydromonas lata</name>
    <dbReference type="NCBI Taxonomy" id="45677"/>
    <lineage>
        <taxon>Bacteria</taxon>
        <taxon>Pseudomonadati</taxon>
        <taxon>Pseudomonadota</taxon>
        <taxon>Betaproteobacteria</taxon>
        <taxon>Burkholderiales</taxon>
        <taxon>Sphaerotilaceae</taxon>
        <taxon>Azohydromonas</taxon>
    </lineage>
</organism>
<dbReference type="Pfam" id="PF05929">
    <property type="entry name" value="Phage_GPO"/>
    <property type="match status" value="1"/>
</dbReference>
<keyword evidence="4" id="KW-1185">Reference proteome</keyword>
<protein>
    <submittedName>
        <fullName evidence="3">GPO family capsid scaffolding protein</fullName>
    </submittedName>
</protein>
<accession>A0ABU5IDV8</accession>
<feature type="compositionally biased region" description="Polar residues" evidence="2">
    <location>
        <begin position="20"/>
        <end position="30"/>
    </location>
</feature>
<reference evidence="3 4" key="1">
    <citation type="submission" date="2023-11" db="EMBL/GenBank/DDBJ databases">
        <title>Draft genome of Azohydromonas lata strain H1 (DSM1123), a polyhydroxyalkanoate producer.</title>
        <authorList>
            <person name="Traversa D."/>
            <person name="D'Addabbo P."/>
            <person name="Pazzani C."/>
            <person name="Manzari C."/>
            <person name="Chiara M."/>
            <person name="Scrascia M."/>
        </authorList>
    </citation>
    <scope>NUCLEOTIDE SEQUENCE [LARGE SCALE GENOMIC DNA]</scope>
    <source>
        <strain evidence="3 4">H1</strain>
    </source>
</reference>
<evidence type="ECO:0000256" key="2">
    <source>
        <dbReference type="SAM" id="MobiDB-lite"/>
    </source>
</evidence>
<evidence type="ECO:0000256" key="1">
    <source>
        <dbReference type="SAM" id="Coils"/>
    </source>
</evidence>
<name>A0ABU5IDV8_9BURK</name>
<dbReference type="InterPro" id="IPR009228">
    <property type="entry name" value="Capsid_scaffold_GpO"/>
</dbReference>
<evidence type="ECO:0000313" key="3">
    <source>
        <dbReference type="EMBL" id="MDZ5457014.1"/>
    </source>
</evidence>
<feature type="coiled-coil region" evidence="1">
    <location>
        <begin position="259"/>
        <end position="286"/>
    </location>
</feature>
<dbReference type="EMBL" id="JAXOJX010000013">
    <property type="protein sequence ID" value="MDZ5457014.1"/>
    <property type="molecule type" value="Genomic_DNA"/>
</dbReference>
<comment type="caution">
    <text evidence="3">The sequence shown here is derived from an EMBL/GenBank/DDBJ whole genome shotgun (WGS) entry which is preliminary data.</text>
</comment>
<feature type="region of interest" description="Disordered" evidence="2">
    <location>
        <begin position="1"/>
        <end position="32"/>
    </location>
</feature>
<sequence length="312" mass="34094">MALLNEPVTSDNMRTRTDQLQRPQPMSQKSGAKKYKAKEFRVAVEGGTTDGRTIQRNWLTEAAATYSRELYGARGWVEHLRSISPDGMFGAYADVLSLRAAEVADGPLKGRMALYATIEPLESLVALTNDKKQKIYTSIEIDPNFAKTGSAYCMGIGFTDTPASLGTSILEFASKNPDANPFKGRKFSANSVITEAVEQEMAFELDEGADDSGGKFKAWMTGFVAKFSAKAKTDDEKFEDVKTGFNAIGEQFTKQGEAQAKTAQDLEAATKRIATLETQYSDIKKVLDNTDARQFNQRPPATGGTGQQLTDC</sequence>